<name>T1FST0_HELRO</name>
<keyword evidence="5" id="KW-1185">Reference proteome</keyword>
<protein>
    <submittedName>
        <fullName evidence="3 4">Uncharacterized protein</fullName>
    </submittedName>
</protein>
<feature type="signal peptide" evidence="2">
    <location>
        <begin position="1"/>
        <end position="29"/>
    </location>
</feature>
<feature type="chain" id="PRO_5010980956" evidence="2">
    <location>
        <begin position="30"/>
        <end position="154"/>
    </location>
</feature>
<feature type="region of interest" description="Disordered" evidence="1">
    <location>
        <begin position="42"/>
        <end position="88"/>
    </location>
</feature>
<reference evidence="3 5" key="2">
    <citation type="journal article" date="2013" name="Nature">
        <title>Insights into bilaterian evolution from three spiralian genomes.</title>
        <authorList>
            <person name="Simakov O."/>
            <person name="Marletaz F."/>
            <person name="Cho S.J."/>
            <person name="Edsinger-Gonzales E."/>
            <person name="Havlak P."/>
            <person name="Hellsten U."/>
            <person name="Kuo D.H."/>
            <person name="Larsson T."/>
            <person name="Lv J."/>
            <person name="Arendt D."/>
            <person name="Savage R."/>
            <person name="Osoegawa K."/>
            <person name="de Jong P."/>
            <person name="Grimwood J."/>
            <person name="Chapman J.A."/>
            <person name="Shapiro H."/>
            <person name="Aerts A."/>
            <person name="Otillar R.P."/>
            <person name="Terry A.Y."/>
            <person name="Boore J.L."/>
            <person name="Grigoriev I.V."/>
            <person name="Lindberg D.R."/>
            <person name="Seaver E.C."/>
            <person name="Weisblat D.A."/>
            <person name="Putnam N.H."/>
            <person name="Rokhsar D.S."/>
        </authorList>
    </citation>
    <scope>NUCLEOTIDE SEQUENCE</scope>
</reference>
<organism evidence="4 5">
    <name type="scientific">Helobdella robusta</name>
    <name type="common">Californian leech</name>
    <dbReference type="NCBI Taxonomy" id="6412"/>
    <lineage>
        <taxon>Eukaryota</taxon>
        <taxon>Metazoa</taxon>
        <taxon>Spiralia</taxon>
        <taxon>Lophotrochozoa</taxon>
        <taxon>Annelida</taxon>
        <taxon>Clitellata</taxon>
        <taxon>Hirudinea</taxon>
        <taxon>Rhynchobdellida</taxon>
        <taxon>Glossiphoniidae</taxon>
        <taxon>Helobdella</taxon>
    </lineage>
</organism>
<dbReference type="GeneID" id="20211877"/>
<dbReference type="HOGENOM" id="CLU_1706172_0_0_1"/>
<dbReference type="KEGG" id="hro:HELRODRAFT_191254"/>
<dbReference type="EMBL" id="AMQM01003728">
    <property type="status" value="NOT_ANNOTATED_CDS"/>
    <property type="molecule type" value="Genomic_DNA"/>
</dbReference>
<reference evidence="4" key="3">
    <citation type="submission" date="2015-06" db="UniProtKB">
        <authorList>
            <consortium name="EnsemblMetazoa"/>
        </authorList>
    </citation>
    <scope>IDENTIFICATION</scope>
</reference>
<dbReference type="AlphaFoldDB" id="T1FST0"/>
<evidence type="ECO:0000313" key="4">
    <source>
        <dbReference type="EnsemblMetazoa" id="HelroP191254"/>
    </source>
</evidence>
<sequence length="154" mass="17048">MSNLASIKMNFKLILSTLLLLSITSQCSAAVNFDGDFDVTSDSKDVTSSLDSDDRDIPVLQDGGDGSDDDDDDESGIEQIRKNLGPIRFNRSSKVRKFRGDLGKRSKTGESQILTQRRKMAAEKSKKAGFKSSVHQNYRGDLGKRSDYFQGPNF</sequence>
<evidence type="ECO:0000313" key="5">
    <source>
        <dbReference type="Proteomes" id="UP000015101"/>
    </source>
</evidence>
<evidence type="ECO:0000256" key="1">
    <source>
        <dbReference type="SAM" id="MobiDB-lite"/>
    </source>
</evidence>
<feature type="region of interest" description="Disordered" evidence="1">
    <location>
        <begin position="100"/>
        <end position="154"/>
    </location>
</feature>
<dbReference type="InParanoid" id="T1FST0"/>
<accession>T1FST0</accession>
<dbReference type="CTD" id="20211877"/>
<keyword evidence="2" id="KW-0732">Signal</keyword>
<evidence type="ECO:0000313" key="3">
    <source>
        <dbReference type="EMBL" id="ESO06949.1"/>
    </source>
</evidence>
<proteinExistence type="predicted"/>
<dbReference type="Proteomes" id="UP000015101">
    <property type="component" value="Unassembled WGS sequence"/>
</dbReference>
<dbReference type="RefSeq" id="XP_009015045.1">
    <property type="nucleotide sequence ID" value="XM_009016797.1"/>
</dbReference>
<dbReference type="EMBL" id="KB096275">
    <property type="protein sequence ID" value="ESO06949.1"/>
    <property type="molecule type" value="Genomic_DNA"/>
</dbReference>
<evidence type="ECO:0000256" key="2">
    <source>
        <dbReference type="SAM" id="SignalP"/>
    </source>
</evidence>
<reference evidence="5" key="1">
    <citation type="submission" date="2012-12" db="EMBL/GenBank/DDBJ databases">
        <authorList>
            <person name="Hellsten U."/>
            <person name="Grimwood J."/>
            <person name="Chapman J.A."/>
            <person name="Shapiro H."/>
            <person name="Aerts A."/>
            <person name="Otillar R.P."/>
            <person name="Terry A.Y."/>
            <person name="Boore J.L."/>
            <person name="Simakov O."/>
            <person name="Marletaz F."/>
            <person name="Cho S.-J."/>
            <person name="Edsinger-Gonzales E."/>
            <person name="Havlak P."/>
            <person name="Kuo D.-H."/>
            <person name="Larsson T."/>
            <person name="Lv J."/>
            <person name="Arendt D."/>
            <person name="Savage R."/>
            <person name="Osoegawa K."/>
            <person name="de Jong P."/>
            <person name="Lindberg D.R."/>
            <person name="Seaver E.C."/>
            <person name="Weisblat D.A."/>
            <person name="Putnam N.H."/>
            <person name="Grigoriev I.V."/>
            <person name="Rokhsar D.S."/>
        </authorList>
    </citation>
    <scope>NUCLEOTIDE SEQUENCE</scope>
</reference>
<dbReference type="EnsemblMetazoa" id="HelroT191254">
    <property type="protein sequence ID" value="HelroP191254"/>
    <property type="gene ID" value="HelroG191254"/>
</dbReference>
<feature type="compositionally biased region" description="Acidic residues" evidence="1">
    <location>
        <begin position="65"/>
        <end position="76"/>
    </location>
</feature>
<gene>
    <name evidence="4" type="primary">20211877</name>
    <name evidence="3" type="ORF">HELRODRAFT_191254</name>
</gene>